<keyword evidence="4" id="KW-1185">Reference proteome</keyword>
<feature type="region of interest" description="Disordered" evidence="1">
    <location>
        <begin position="142"/>
        <end position="198"/>
    </location>
</feature>
<evidence type="ECO:0000313" key="3">
    <source>
        <dbReference type="EMBL" id="WXB20018.1"/>
    </source>
</evidence>
<organism evidence="3 4">
    <name type="scientific">Pendulispora albinea</name>
    <dbReference type="NCBI Taxonomy" id="2741071"/>
    <lineage>
        <taxon>Bacteria</taxon>
        <taxon>Pseudomonadati</taxon>
        <taxon>Myxococcota</taxon>
        <taxon>Myxococcia</taxon>
        <taxon>Myxococcales</taxon>
        <taxon>Sorangiineae</taxon>
        <taxon>Pendulisporaceae</taxon>
        <taxon>Pendulispora</taxon>
    </lineage>
</organism>
<reference evidence="3 4" key="1">
    <citation type="submission" date="2021-12" db="EMBL/GenBank/DDBJ databases">
        <title>Discovery of the Pendulisporaceae a myxobacterial family with distinct sporulation behavior and unique specialized metabolism.</title>
        <authorList>
            <person name="Garcia R."/>
            <person name="Popoff A."/>
            <person name="Bader C.D."/>
            <person name="Loehr J."/>
            <person name="Walesch S."/>
            <person name="Walt C."/>
            <person name="Boldt J."/>
            <person name="Bunk B."/>
            <person name="Haeckl F.J.F.P.J."/>
            <person name="Gunesch A.P."/>
            <person name="Birkelbach J."/>
            <person name="Nuebel U."/>
            <person name="Pietschmann T."/>
            <person name="Bach T."/>
            <person name="Mueller R."/>
        </authorList>
    </citation>
    <scope>NUCLEOTIDE SEQUENCE [LARGE SCALE GENOMIC DNA]</scope>
    <source>
        <strain evidence="3 4">MSr11954</strain>
    </source>
</reference>
<keyword evidence="2" id="KW-0732">Signal</keyword>
<dbReference type="RefSeq" id="WP_394829618.1">
    <property type="nucleotide sequence ID" value="NZ_CP089984.1"/>
</dbReference>
<sequence length="757" mass="80494">MKRLRLAGGILMACALAASCAPPSARPAPASSSAHRDAPHTGAGSAPAPAPGRFVHRAHPPVAQRPPPPVVTAPMKGEPSGAALAEARLVTVSREQASRDDIEARVKAMRVALENSFASWQNMQPYCGLRGKRWPRRVLRPSEFSDKGIPSSMPAPTASASAPAQRAPAGPAPNSTPAKGAASKSEAPKAGSASGTNNQVAGVDEADIVKTDGRYVYFAMNGALRIAEALDPRMLSVTQLPGTVRDLFVEGDRAVVYTSSSATRAPCTYGYDCEVGGDGSATTVHVYDVSNRASPKRMRQIELSGSFIAARRIGNAVHTVVADGEHAGLGYAVWPSGLSSCGTPAATVRAAFAKLKAENERVIRASSPGFPSLREKGIERLASSAVMRTGIHDGTAFTTVVSFDLRDDNTPATTAILQSRPGAVFASDKALYMSVTHRKRGAGHGWYSFYASTDEVSDIHELRIGADPRDTKYVGSGVVPGHILNQFAMDEWSGYLRVATTSGRVPDPKVSSTVSILAKGQGGNLTRVGAVGQIAPGEDIRAVRFDQDRGYVVTFKKTDPLFVLDLYPPAQPSILGELEIPGFSTYMHRIDPDHLLSIGFDANDHGDFAYFDGVILQLFDVKNPTEPKLVHKEKIGSRGSSSQAATDHLAFNYFADKGLLAVPMTICEGGGDGISGDTLAFSGLLIYDVDTEKGFTRLGGVDHGTKGVNCNTWWSQARSAVKRSIFLDDLVYSIAEDRAKVQRMESLGVDLADLRLY</sequence>
<gene>
    <name evidence="3" type="ORF">LZC94_22685</name>
</gene>
<feature type="region of interest" description="Disordered" evidence="1">
    <location>
        <begin position="21"/>
        <end position="69"/>
    </location>
</feature>
<evidence type="ECO:0000256" key="2">
    <source>
        <dbReference type="SAM" id="SignalP"/>
    </source>
</evidence>
<accession>A0ABZ2MBX2</accession>
<evidence type="ECO:0000313" key="4">
    <source>
        <dbReference type="Proteomes" id="UP001370348"/>
    </source>
</evidence>
<evidence type="ECO:0000256" key="1">
    <source>
        <dbReference type="SAM" id="MobiDB-lite"/>
    </source>
</evidence>
<feature type="chain" id="PRO_5047117809" evidence="2">
    <location>
        <begin position="18"/>
        <end position="757"/>
    </location>
</feature>
<dbReference type="Pfam" id="PF09826">
    <property type="entry name" value="Beta_propel"/>
    <property type="match status" value="1"/>
</dbReference>
<name>A0ABZ2MBX2_9BACT</name>
<dbReference type="EMBL" id="CP089984">
    <property type="protein sequence ID" value="WXB20018.1"/>
    <property type="molecule type" value="Genomic_DNA"/>
</dbReference>
<proteinExistence type="predicted"/>
<feature type="signal peptide" evidence="2">
    <location>
        <begin position="1"/>
        <end position="17"/>
    </location>
</feature>
<dbReference type="Proteomes" id="UP001370348">
    <property type="component" value="Chromosome"/>
</dbReference>
<dbReference type="PROSITE" id="PS51257">
    <property type="entry name" value="PROKAR_LIPOPROTEIN"/>
    <property type="match status" value="1"/>
</dbReference>
<dbReference type="InterPro" id="IPR019198">
    <property type="entry name" value="Beta_propeller_containing"/>
</dbReference>
<feature type="compositionally biased region" description="Low complexity" evidence="1">
    <location>
        <begin position="150"/>
        <end position="173"/>
    </location>
</feature>
<dbReference type="SUPFAM" id="SSF69322">
    <property type="entry name" value="Tricorn protease domain 2"/>
    <property type="match status" value="1"/>
</dbReference>
<protein>
    <submittedName>
        <fullName evidence="3">Beta-propeller domain-containing protein</fullName>
    </submittedName>
</protein>
<feature type="compositionally biased region" description="Low complexity" evidence="1">
    <location>
        <begin position="21"/>
        <end position="33"/>
    </location>
</feature>